<evidence type="ECO:0000256" key="1">
    <source>
        <dbReference type="SAM" id="MobiDB-lite"/>
    </source>
</evidence>
<evidence type="ECO:0000313" key="2">
    <source>
        <dbReference type="EMBL" id="SZF00102.1"/>
    </source>
</evidence>
<proteinExistence type="predicted"/>
<dbReference type="AlphaFoldDB" id="A0A383ULF2"/>
<evidence type="ECO:0000313" key="3">
    <source>
        <dbReference type="Proteomes" id="UP000275772"/>
    </source>
</evidence>
<dbReference type="Proteomes" id="UP000275772">
    <property type="component" value="Unassembled WGS sequence"/>
</dbReference>
<sequence>MSAQRKFELIPTTLAGSIAYKPPMTSKQVKKAYQQANRAKNITRIEQRKLDAQEFARQRREYEQEKVSARAKTTRDRKAAKTLVEREARKKAQLPDSRRSLRASQLSISIYVRNNSSVQRGWQAEKELNEDPETTENVHFNETEEMIESVISPKISQYTADSDSDNEFGDFPSFSQLEIFDSPINQQNKIPCLSLVSNDKIPAKAEKQAFGSSQREKVKLESQKAQFQLSEQCVDQNSQLEDSGFAPILKKTLVEANLNAHKENEFTSERLNTPNTTLYPVDQHWNDVHNENVARRSQLSLESRHINPVDNLHSDHAETRLFDSSPSKIPLSSTQVFLEDHLEDFFPSPSQEVRELEIIEDTEEYNFPSNSQIMTEICQPDNLGEEDLTLQPVIPLQSLKSFNEQEKSNEKEYIKYSGCIAHSPKVDVARTIEDDDFLDDQICTQDLLFLSQQIRLGEPSIFIPEAGQAQPDVNRGSKGRFFEEKEEDLLQAALYESKVMTSESLNIFKNLDTLCKESMTIQNEQISPLPHSNKISAQNFSPKLLPISCFENPESISRLQHEEPKSTKVSFNINSDESQNILIPSQMTDYGTDILESEDWEELCNIC</sequence>
<organism evidence="2 3">
    <name type="scientific">Blumeria hordei</name>
    <name type="common">Barley powdery mildew</name>
    <name type="synonym">Blumeria graminis f. sp. hordei</name>
    <dbReference type="NCBI Taxonomy" id="2867405"/>
    <lineage>
        <taxon>Eukaryota</taxon>
        <taxon>Fungi</taxon>
        <taxon>Dikarya</taxon>
        <taxon>Ascomycota</taxon>
        <taxon>Pezizomycotina</taxon>
        <taxon>Leotiomycetes</taxon>
        <taxon>Erysiphales</taxon>
        <taxon>Erysiphaceae</taxon>
        <taxon>Blumeria</taxon>
    </lineage>
</organism>
<dbReference type="EMBL" id="UNSH01000007">
    <property type="protein sequence ID" value="SZF00102.1"/>
    <property type="molecule type" value="Genomic_DNA"/>
</dbReference>
<accession>A0A383ULF2</accession>
<reference evidence="2 3" key="1">
    <citation type="submission" date="2017-11" db="EMBL/GenBank/DDBJ databases">
        <authorList>
            <person name="Kracher B."/>
        </authorList>
    </citation>
    <scope>NUCLEOTIDE SEQUENCE [LARGE SCALE GENOMIC DNA]</scope>
    <source>
        <strain evidence="2 3">RACE1</strain>
    </source>
</reference>
<name>A0A383ULF2_BLUHO</name>
<gene>
    <name evidence="2" type="ORF">BLGHR1_10827</name>
</gene>
<feature type="compositionally biased region" description="Basic and acidic residues" evidence="1">
    <location>
        <begin position="58"/>
        <end position="90"/>
    </location>
</feature>
<protein>
    <submittedName>
        <fullName evidence="2">Uncharacterized protein</fullName>
    </submittedName>
</protein>
<feature type="region of interest" description="Disordered" evidence="1">
    <location>
        <begin position="58"/>
        <end position="98"/>
    </location>
</feature>
<dbReference type="VEuPathDB" id="FungiDB:BLGHR1_10827"/>